<evidence type="ECO:0000313" key="1">
    <source>
        <dbReference type="EMBL" id="CBY11035.1"/>
    </source>
</evidence>
<evidence type="ECO:0000313" key="2">
    <source>
        <dbReference type="Proteomes" id="UP000001307"/>
    </source>
</evidence>
<accession>E4XM28</accession>
<dbReference type="EMBL" id="FN653073">
    <property type="protein sequence ID" value="CBY11035.1"/>
    <property type="molecule type" value="Genomic_DNA"/>
</dbReference>
<dbReference type="InParanoid" id="E4XM28"/>
<dbReference type="AlphaFoldDB" id="E4XM28"/>
<gene>
    <name evidence="1" type="ORF">GSOID_T00014775001</name>
</gene>
<dbReference type="Proteomes" id="UP000001307">
    <property type="component" value="Unassembled WGS sequence"/>
</dbReference>
<proteinExistence type="predicted"/>
<protein>
    <submittedName>
        <fullName evidence="1">Uncharacterized protein</fullName>
    </submittedName>
</protein>
<name>E4XM28_OIKDI</name>
<reference evidence="1" key="1">
    <citation type="journal article" date="2010" name="Science">
        <title>Plasticity of animal genome architecture unmasked by rapid evolution of a pelagic tunicate.</title>
        <authorList>
            <person name="Denoeud F."/>
            <person name="Henriet S."/>
            <person name="Mungpakdee S."/>
            <person name="Aury J.M."/>
            <person name="Da Silva C."/>
            <person name="Brinkmann H."/>
            <person name="Mikhaleva J."/>
            <person name="Olsen L.C."/>
            <person name="Jubin C."/>
            <person name="Canestro C."/>
            <person name="Bouquet J.M."/>
            <person name="Danks G."/>
            <person name="Poulain J."/>
            <person name="Campsteijn C."/>
            <person name="Adamski M."/>
            <person name="Cross I."/>
            <person name="Yadetie F."/>
            <person name="Muffato M."/>
            <person name="Louis A."/>
            <person name="Butcher S."/>
            <person name="Tsagkogeorga G."/>
            <person name="Konrad A."/>
            <person name="Singh S."/>
            <person name="Jensen M.F."/>
            <person name="Cong E.H."/>
            <person name="Eikeseth-Otteraa H."/>
            <person name="Noel B."/>
            <person name="Anthouard V."/>
            <person name="Porcel B.M."/>
            <person name="Kachouri-Lafond R."/>
            <person name="Nishino A."/>
            <person name="Ugolini M."/>
            <person name="Chourrout P."/>
            <person name="Nishida H."/>
            <person name="Aasland R."/>
            <person name="Huzurbazar S."/>
            <person name="Westhof E."/>
            <person name="Delsuc F."/>
            <person name="Lehrach H."/>
            <person name="Reinhardt R."/>
            <person name="Weissenbach J."/>
            <person name="Roy S.W."/>
            <person name="Artiguenave F."/>
            <person name="Postlethwait J.H."/>
            <person name="Manak J.R."/>
            <person name="Thompson E.M."/>
            <person name="Jaillon O."/>
            <person name="Du Pasquier L."/>
            <person name="Boudinot P."/>
            <person name="Liberles D.A."/>
            <person name="Volff J.N."/>
            <person name="Philippe H."/>
            <person name="Lenhard B."/>
            <person name="Roest Crollius H."/>
            <person name="Wincker P."/>
            <person name="Chourrout D."/>
        </authorList>
    </citation>
    <scope>NUCLEOTIDE SEQUENCE [LARGE SCALE GENOMIC DNA]</scope>
</reference>
<keyword evidence="2" id="KW-1185">Reference proteome</keyword>
<organism evidence="1">
    <name type="scientific">Oikopleura dioica</name>
    <name type="common">Tunicate</name>
    <dbReference type="NCBI Taxonomy" id="34765"/>
    <lineage>
        <taxon>Eukaryota</taxon>
        <taxon>Metazoa</taxon>
        <taxon>Chordata</taxon>
        <taxon>Tunicata</taxon>
        <taxon>Appendicularia</taxon>
        <taxon>Copelata</taxon>
        <taxon>Oikopleuridae</taxon>
        <taxon>Oikopleura</taxon>
    </lineage>
</organism>
<sequence length="166" mass="18576">MLLELIIFNLAGAAVQLRDDLNCPENQLCGDDAAENTTTTELMPIEPSEVFILVIPLRVDKSYLQSGDGSSQISATIDAPDNNYVYGPMIKTKIARFDDCSLNKLTVRLNEERRFGLAALSIENGKKGRIKFFLELTSCSYLVFYLLELSLQSNIFSNLNNCLNRK</sequence>